<sequence>MAELPQGIYELYYADSRIQAPLGLDTVDGQPPQVVQLPAGTPAPRWTVTKVADNTFTFSIGGAFVAPSGIWVEPSSEAYGWKVNKVYTVPSPGGESSYAVWLPDMSRGWNYLVLGGRRNVIPRQANGELLIWLYPGAAYPWWFKRVA</sequence>
<keyword evidence="2" id="KW-1185">Reference proteome</keyword>
<evidence type="ECO:0000313" key="2">
    <source>
        <dbReference type="Proteomes" id="UP000076154"/>
    </source>
</evidence>
<accession>A0A369KBR8</accession>
<name>A0A369KBR8_HYPMA</name>
<dbReference type="EMBL" id="LUEZ02000010">
    <property type="protein sequence ID" value="RDB29194.1"/>
    <property type="molecule type" value="Genomic_DNA"/>
</dbReference>
<evidence type="ECO:0000313" key="1">
    <source>
        <dbReference type="EMBL" id="RDB29194.1"/>
    </source>
</evidence>
<proteinExistence type="predicted"/>
<comment type="caution">
    <text evidence="1">The sequence shown here is derived from an EMBL/GenBank/DDBJ whole genome shotgun (WGS) entry which is preliminary data.</text>
</comment>
<organism evidence="1 2">
    <name type="scientific">Hypsizygus marmoreus</name>
    <name type="common">White beech mushroom</name>
    <name type="synonym">Agaricus marmoreus</name>
    <dbReference type="NCBI Taxonomy" id="39966"/>
    <lineage>
        <taxon>Eukaryota</taxon>
        <taxon>Fungi</taxon>
        <taxon>Dikarya</taxon>
        <taxon>Basidiomycota</taxon>
        <taxon>Agaricomycotina</taxon>
        <taxon>Agaricomycetes</taxon>
        <taxon>Agaricomycetidae</taxon>
        <taxon>Agaricales</taxon>
        <taxon>Tricholomatineae</taxon>
        <taxon>Lyophyllaceae</taxon>
        <taxon>Hypsizygus</taxon>
    </lineage>
</organism>
<dbReference type="OrthoDB" id="2977830at2759"/>
<reference evidence="1" key="1">
    <citation type="submission" date="2018-04" db="EMBL/GenBank/DDBJ databases">
        <title>Whole genome sequencing of Hypsizygus marmoreus.</title>
        <authorList>
            <person name="Choi I.-G."/>
            <person name="Min B."/>
            <person name="Kim J.-G."/>
            <person name="Kim S."/>
            <person name="Oh Y.-L."/>
            <person name="Kong W.-S."/>
            <person name="Park H."/>
            <person name="Jeong J."/>
            <person name="Song E.-S."/>
        </authorList>
    </citation>
    <scope>NUCLEOTIDE SEQUENCE [LARGE SCALE GENOMIC DNA]</scope>
    <source>
        <strain evidence="1">51987-8</strain>
    </source>
</reference>
<dbReference type="Proteomes" id="UP000076154">
    <property type="component" value="Unassembled WGS sequence"/>
</dbReference>
<dbReference type="Gene3D" id="2.80.10.50">
    <property type="match status" value="1"/>
</dbReference>
<protein>
    <submittedName>
        <fullName evidence="1">Uncharacterized protein</fullName>
    </submittedName>
</protein>
<dbReference type="InParanoid" id="A0A369KBR8"/>
<gene>
    <name evidence="1" type="ORF">Hypma_015418</name>
</gene>
<dbReference type="AlphaFoldDB" id="A0A369KBR8"/>